<sequence>MATLLSIKVAGVTVKARDTLNLLGVTLDRLLHFGQHCKKLNQRTRPRLTHLRRLTGRDWGLEEKQLRTVANGYVRGALEHAAEAWLPSTPPSHVEVLEREMRAAARIITGCVASTRHTR</sequence>
<keyword evidence="2" id="KW-1185">Reference proteome</keyword>
<comment type="caution">
    <text evidence="1">The sequence shown here is derived from an EMBL/GenBank/DDBJ whole genome shotgun (WGS) entry which is preliminary data.</text>
</comment>
<gene>
    <name evidence="1" type="primary">PO14_29</name>
    <name evidence="1" type="ORF">FJT64_001099</name>
</gene>
<accession>A0A6A4VJM4</accession>
<dbReference type="Proteomes" id="UP000440578">
    <property type="component" value="Unassembled WGS sequence"/>
</dbReference>
<protein>
    <submittedName>
        <fullName evidence="1">Retrovirus-related Pol polyprotein from type-1 retrotransposable element R1 4</fullName>
    </submittedName>
</protein>
<evidence type="ECO:0000313" key="2">
    <source>
        <dbReference type="Proteomes" id="UP000440578"/>
    </source>
</evidence>
<organism evidence="1 2">
    <name type="scientific">Amphibalanus amphitrite</name>
    <name type="common">Striped barnacle</name>
    <name type="synonym">Balanus amphitrite</name>
    <dbReference type="NCBI Taxonomy" id="1232801"/>
    <lineage>
        <taxon>Eukaryota</taxon>
        <taxon>Metazoa</taxon>
        <taxon>Ecdysozoa</taxon>
        <taxon>Arthropoda</taxon>
        <taxon>Crustacea</taxon>
        <taxon>Multicrustacea</taxon>
        <taxon>Cirripedia</taxon>
        <taxon>Thoracica</taxon>
        <taxon>Thoracicalcarea</taxon>
        <taxon>Balanomorpha</taxon>
        <taxon>Balanoidea</taxon>
        <taxon>Balanidae</taxon>
        <taxon>Amphibalaninae</taxon>
        <taxon>Amphibalanus</taxon>
    </lineage>
</organism>
<evidence type="ECO:0000313" key="1">
    <source>
        <dbReference type="EMBL" id="KAF0291500.1"/>
    </source>
</evidence>
<dbReference type="EMBL" id="VIIS01001875">
    <property type="protein sequence ID" value="KAF0291500.1"/>
    <property type="molecule type" value="Genomic_DNA"/>
</dbReference>
<name>A0A6A4VJM4_AMPAM</name>
<reference evidence="1 2" key="1">
    <citation type="submission" date="2019-07" db="EMBL/GenBank/DDBJ databases">
        <title>Draft genome assembly of a fouling barnacle, Amphibalanus amphitrite (Darwin, 1854): The first reference genome for Thecostraca.</title>
        <authorList>
            <person name="Kim W."/>
        </authorList>
    </citation>
    <scope>NUCLEOTIDE SEQUENCE [LARGE SCALE GENOMIC DNA]</scope>
    <source>
        <strain evidence="1">SNU_AA5</strain>
        <tissue evidence="1">Soma without cirri and trophi</tissue>
    </source>
</reference>
<proteinExistence type="predicted"/>
<dbReference type="AlphaFoldDB" id="A0A6A4VJM4"/>